<evidence type="ECO:0000256" key="1">
    <source>
        <dbReference type="SAM" id="Coils"/>
    </source>
</evidence>
<dbReference type="Proteomes" id="UP000317909">
    <property type="component" value="Chromosome"/>
</dbReference>
<accession>A0A517U2C0</accession>
<reference evidence="3 4" key="1">
    <citation type="submission" date="2019-02" db="EMBL/GenBank/DDBJ databases">
        <title>Deep-cultivation of Planctomycetes and their phenomic and genomic characterization uncovers novel biology.</title>
        <authorList>
            <person name="Wiegand S."/>
            <person name="Jogler M."/>
            <person name="Boedeker C."/>
            <person name="Pinto D."/>
            <person name="Vollmers J."/>
            <person name="Rivas-Marin E."/>
            <person name="Kohn T."/>
            <person name="Peeters S.H."/>
            <person name="Heuer A."/>
            <person name="Rast P."/>
            <person name="Oberbeckmann S."/>
            <person name="Bunk B."/>
            <person name="Jeske O."/>
            <person name="Meyerdierks A."/>
            <person name="Storesund J.E."/>
            <person name="Kallscheuer N."/>
            <person name="Luecker S."/>
            <person name="Lage O.M."/>
            <person name="Pohl T."/>
            <person name="Merkel B.J."/>
            <person name="Hornburger P."/>
            <person name="Mueller R.-W."/>
            <person name="Bruemmer F."/>
            <person name="Labrenz M."/>
            <person name="Spormann A.M."/>
            <person name="Op den Camp H."/>
            <person name="Overmann J."/>
            <person name="Amann R."/>
            <person name="Jetten M.S.M."/>
            <person name="Mascher T."/>
            <person name="Medema M.H."/>
            <person name="Devos D.P."/>
            <person name="Kaster A.-K."/>
            <person name="Ovreas L."/>
            <person name="Rohde M."/>
            <person name="Galperin M.Y."/>
            <person name="Jogler C."/>
        </authorList>
    </citation>
    <scope>NUCLEOTIDE SEQUENCE [LARGE SCALE GENOMIC DNA]</scope>
    <source>
        <strain evidence="3 4">I41</strain>
    </source>
</reference>
<name>A0A517U2C0_9BACT</name>
<feature type="transmembrane region" description="Helical" evidence="2">
    <location>
        <begin position="100"/>
        <end position="122"/>
    </location>
</feature>
<dbReference type="OrthoDB" id="260679at2"/>
<keyword evidence="1" id="KW-0175">Coiled coil</keyword>
<organism evidence="3 4">
    <name type="scientific">Lacipirellula limnantheis</name>
    <dbReference type="NCBI Taxonomy" id="2528024"/>
    <lineage>
        <taxon>Bacteria</taxon>
        <taxon>Pseudomonadati</taxon>
        <taxon>Planctomycetota</taxon>
        <taxon>Planctomycetia</taxon>
        <taxon>Pirellulales</taxon>
        <taxon>Lacipirellulaceae</taxon>
        <taxon>Lacipirellula</taxon>
    </lineage>
</organism>
<feature type="transmembrane region" description="Helical" evidence="2">
    <location>
        <begin position="134"/>
        <end position="156"/>
    </location>
</feature>
<evidence type="ECO:0000313" key="3">
    <source>
        <dbReference type="EMBL" id="QDT74750.1"/>
    </source>
</evidence>
<feature type="transmembrane region" description="Helical" evidence="2">
    <location>
        <begin position="42"/>
        <end position="65"/>
    </location>
</feature>
<evidence type="ECO:0000313" key="4">
    <source>
        <dbReference type="Proteomes" id="UP000317909"/>
    </source>
</evidence>
<feature type="transmembrane region" description="Helical" evidence="2">
    <location>
        <begin position="176"/>
        <end position="196"/>
    </location>
</feature>
<evidence type="ECO:0000256" key="2">
    <source>
        <dbReference type="SAM" id="Phobius"/>
    </source>
</evidence>
<dbReference type="KEGG" id="llh:I41_39490"/>
<feature type="coiled-coil region" evidence="1">
    <location>
        <begin position="4"/>
        <end position="31"/>
    </location>
</feature>
<gene>
    <name evidence="3" type="ORF">I41_39490</name>
</gene>
<sequence length="209" mass="23311">MTHDEQKLAELATLQARVELLEEQIGAEAAQRSFRPQGYYTGYYATTGFMLGIFGALASLVFNIVGASLTGRHPLELIRTYLTFPLGDKAFDLPPEQNGLMLAIGCCLYLLTGMLMGIPVYLALTRWGAGRSLMVKFVIASAVALLIWIINFYFILSWLQPAVVNMSPENLIVNRVPWWVAAATHLVFAWTMVLVYPLGEFTPYKRVAE</sequence>
<keyword evidence="2" id="KW-1133">Transmembrane helix</keyword>
<dbReference type="EMBL" id="CP036339">
    <property type="protein sequence ID" value="QDT74750.1"/>
    <property type="molecule type" value="Genomic_DNA"/>
</dbReference>
<dbReference type="AlphaFoldDB" id="A0A517U2C0"/>
<proteinExistence type="predicted"/>
<dbReference type="RefSeq" id="WP_145434484.1">
    <property type="nucleotide sequence ID" value="NZ_CP036339.1"/>
</dbReference>
<protein>
    <submittedName>
        <fullName evidence="3">Uncharacterized protein</fullName>
    </submittedName>
</protein>
<keyword evidence="4" id="KW-1185">Reference proteome</keyword>
<keyword evidence="2" id="KW-0812">Transmembrane</keyword>
<keyword evidence="2" id="KW-0472">Membrane</keyword>